<evidence type="ECO:0000256" key="3">
    <source>
        <dbReference type="ARBA" id="ARBA00022670"/>
    </source>
</evidence>
<feature type="binding site" evidence="8">
    <location>
        <position position="176"/>
    </location>
    <ligand>
        <name>Zn(2+)</name>
        <dbReference type="ChEBI" id="CHEBI:29105"/>
        <label>1</label>
    </ligand>
</feature>
<reference evidence="9 10" key="1">
    <citation type="journal article" date="2019" name="Int. J. Syst. Evol. Microbiol.">
        <title>Capsulimonas corticalis gen. nov., sp. nov., an aerobic capsulated bacterium, of a novel bacterial order, Capsulimonadales ord. nov., of the class Armatimonadia of the phylum Armatimonadetes.</title>
        <authorList>
            <person name="Li J."/>
            <person name="Kudo C."/>
            <person name="Tonouchi A."/>
        </authorList>
    </citation>
    <scope>NUCLEOTIDE SEQUENCE [LARGE SCALE GENOMIC DNA]</scope>
    <source>
        <strain evidence="9 10">AX-7</strain>
    </source>
</reference>
<dbReference type="InterPro" id="IPR008007">
    <property type="entry name" value="Peptidase_M42"/>
</dbReference>
<dbReference type="AlphaFoldDB" id="A0A402CVD4"/>
<keyword evidence="5" id="KW-0378">Hydrolase</keyword>
<dbReference type="PANTHER" id="PTHR32481:SF0">
    <property type="entry name" value="AMINOPEPTIDASE YPDE-RELATED"/>
    <property type="match status" value="1"/>
</dbReference>
<feature type="binding site" evidence="8">
    <location>
        <position position="319"/>
    </location>
    <ligand>
        <name>Zn(2+)</name>
        <dbReference type="ChEBI" id="CHEBI:29105"/>
        <label>2</label>
    </ligand>
</feature>
<dbReference type="Pfam" id="PF05343">
    <property type="entry name" value="Peptidase_M42"/>
    <property type="match status" value="1"/>
</dbReference>
<sequence>MNFDLLKRLCETPGVSGGEDPIRKLAAAEMRPFVDTLSIDAMGSVIGIQEGKPGGPRVMIAAHIDEIGFRVRHIDDKGFVWIAPVGGWDTRNLVMQRVFVHGFAGQSLRGALTPTSKPRHLIQGDEGSKVGKIEEFYVDLGLPGDDVKGLVEVGDMVTMDRTTEQIGDMVLSKTLDDRLGVFIMIEALRKLQGKDITATVLAVATTQEEVGLRGAIPAAYALNPDIGVAVDITVAYDVPGTSEADRITSLGAGVAIKISDTSLISHPKLVRHFRDIAQAQGISHQLEMLPYGGTDAGGIQRSRSGVPSITLSIPTRYPHSPNEMAHLDDIQATIDLLAAYLEEAHLGDYKYVLE</sequence>
<evidence type="ECO:0000256" key="2">
    <source>
        <dbReference type="ARBA" id="ARBA00022438"/>
    </source>
</evidence>
<evidence type="ECO:0000256" key="8">
    <source>
        <dbReference type="PIRSR" id="PIRSR001123-2"/>
    </source>
</evidence>
<name>A0A402CVD4_9BACT</name>
<evidence type="ECO:0000256" key="1">
    <source>
        <dbReference type="ARBA" id="ARBA00006272"/>
    </source>
</evidence>
<dbReference type="CDD" id="cd05656">
    <property type="entry name" value="M42_Frv"/>
    <property type="match status" value="1"/>
</dbReference>
<dbReference type="PIRSF" id="PIRSF001123">
    <property type="entry name" value="PepA_GA"/>
    <property type="match status" value="1"/>
</dbReference>
<dbReference type="Proteomes" id="UP000287394">
    <property type="component" value="Chromosome"/>
</dbReference>
<dbReference type="Gene3D" id="2.40.30.40">
    <property type="entry name" value="Peptidase M42, domain 2"/>
    <property type="match status" value="1"/>
</dbReference>
<dbReference type="OrthoDB" id="9772053at2"/>
<dbReference type="InterPro" id="IPR023367">
    <property type="entry name" value="Peptidase_M42_dom2"/>
</dbReference>
<proteinExistence type="inferred from homology"/>
<feature type="binding site" evidence="8">
    <location>
        <position position="176"/>
    </location>
    <ligand>
        <name>Zn(2+)</name>
        <dbReference type="ChEBI" id="CHEBI:29105"/>
        <label>2</label>
    </ligand>
</feature>
<comment type="cofactor">
    <cofactor evidence="8">
        <name>a divalent metal cation</name>
        <dbReference type="ChEBI" id="CHEBI:60240"/>
    </cofactor>
    <text evidence="8">Binds 2 divalent metal cations per subunit.</text>
</comment>
<evidence type="ECO:0000256" key="7">
    <source>
        <dbReference type="PIRSR" id="PIRSR001123-1"/>
    </source>
</evidence>
<feature type="active site" description="Proton acceptor" evidence="7">
    <location>
        <position position="208"/>
    </location>
</feature>
<organism evidence="9 10">
    <name type="scientific">Capsulimonas corticalis</name>
    <dbReference type="NCBI Taxonomy" id="2219043"/>
    <lineage>
        <taxon>Bacteria</taxon>
        <taxon>Bacillati</taxon>
        <taxon>Armatimonadota</taxon>
        <taxon>Armatimonadia</taxon>
        <taxon>Capsulimonadales</taxon>
        <taxon>Capsulimonadaceae</taxon>
        <taxon>Capsulimonas</taxon>
    </lineage>
</organism>
<keyword evidence="3" id="KW-0645">Protease</keyword>
<feature type="binding site" evidence="8">
    <location>
        <position position="209"/>
    </location>
    <ligand>
        <name>Zn(2+)</name>
        <dbReference type="ChEBI" id="CHEBI:29105"/>
        <label>2</label>
    </ligand>
</feature>
<dbReference type="GO" id="GO:0004177">
    <property type="term" value="F:aminopeptidase activity"/>
    <property type="evidence" value="ECO:0007669"/>
    <property type="project" value="UniProtKB-UniRule"/>
</dbReference>
<feature type="binding site" evidence="8">
    <location>
        <position position="63"/>
    </location>
    <ligand>
        <name>Zn(2+)</name>
        <dbReference type="ChEBI" id="CHEBI:29105"/>
        <label>1</label>
    </ligand>
</feature>
<dbReference type="FunCoup" id="A0A402CVD4">
    <property type="interactions" value="94"/>
</dbReference>
<evidence type="ECO:0000313" key="9">
    <source>
        <dbReference type="EMBL" id="BDI30372.1"/>
    </source>
</evidence>
<accession>A0A402CVD4</accession>
<dbReference type="SUPFAM" id="SSF101821">
    <property type="entry name" value="Aminopeptidase/glucanase lid domain"/>
    <property type="match status" value="1"/>
</dbReference>
<dbReference type="GO" id="GO:0006508">
    <property type="term" value="P:proteolysis"/>
    <property type="evidence" value="ECO:0007669"/>
    <property type="project" value="UniProtKB-KW"/>
</dbReference>
<protein>
    <submittedName>
        <fullName evidence="9">Peptidase M42</fullName>
    </submittedName>
</protein>
<keyword evidence="4 8" id="KW-0479">Metal-binding</keyword>
<dbReference type="PANTHER" id="PTHR32481">
    <property type="entry name" value="AMINOPEPTIDASE"/>
    <property type="match status" value="1"/>
</dbReference>
<evidence type="ECO:0000256" key="4">
    <source>
        <dbReference type="ARBA" id="ARBA00022723"/>
    </source>
</evidence>
<keyword evidence="10" id="KW-1185">Reference proteome</keyword>
<keyword evidence="2" id="KW-0031">Aminopeptidase</keyword>
<evidence type="ECO:0000256" key="5">
    <source>
        <dbReference type="ARBA" id="ARBA00022801"/>
    </source>
</evidence>
<dbReference type="InterPro" id="IPR051464">
    <property type="entry name" value="Peptidase_M42_aminopept"/>
</dbReference>
<dbReference type="EMBL" id="AP025739">
    <property type="protein sequence ID" value="BDI30372.1"/>
    <property type="molecule type" value="Genomic_DNA"/>
</dbReference>
<gene>
    <name evidence="9" type="ORF">CCAX7_24230</name>
</gene>
<evidence type="ECO:0000256" key="6">
    <source>
        <dbReference type="PIRNR" id="PIRNR001123"/>
    </source>
</evidence>
<feature type="binding site" evidence="8">
    <location>
        <position position="231"/>
    </location>
    <ligand>
        <name>Zn(2+)</name>
        <dbReference type="ChEBI" id="CHEBI:29105"/>
        <label>1</label>
    </ligand>
</feature>
<dbReference type="Gene3D" id="3.40.630.10">
    <property type="entry name" value="Zn peptidases"/>
    <property type="match status" value="1"/>
</dbReference>
<evidence type="ECO:0000313" key="10">
    <source>
        <dbReference type="Proteomes" id="UP000287394"/>
    </source>
</evidence>
<dbReference type="KEGG" id="ccot:CCAX7_24230"/>
<comment type="similarity">
    <text evidence="1 6">Belongs to the peptidase M42 family.</text>
</comment>
<dbReference type="SUPFAM" id="SSF53187">
    <property type="entry name" value="Zn-dependent exopeptidases"/>
    <property type="match status" value="1"/>
</dbReference>
<dbReference type="GO" id="GO:0046872">
    <property type="term" value="F:metal ion binding"/>
    <property type="evidence" value="ECO:0007669"/>
    <property type="project" value="UniProtKB-UniRule"/>
</dbReference>
<dbReference type="RefSeq" id="WP_119321333.1">
    <property type="nucleotide sequence ID" value="NZ_AP025739.1"/>
</dbReference>